<evidence type="ECO:0000313" key="2">
    <source>
        <dbReference type="EMBL" id="OGZ66685.1"/>
    </source>
</evidence>
<protein>
    <recommendedName>
        <fullName evidence="4">Type 4 fimbrial biogenesis protein PilX N-terminal domain-containing protein</fullName>
    </recommendedName>
</protein>
<organism evidence="2 3">
    <name type="scientific">Candidatus Staskawiczbacteria bacterium RIFCSPHIGHO2_01_FULL_41_41</name>
    <dbReference type="NCBI Taxonomy" id="1802203"/>
    <lineage>
        <taxon>Bacteria</taxon>
        <taxon>Candidatus Staskawicziibacteriota</taxon>
    </lineage>
</organism>
<dbReference type="AlphaFoldDB" id="A0A1G2HW40"/>
<feature type="transmembrane region" description="Helical" evidence="1">
    <location>
        <begin position="12"/>
        <end position="36"/>
    </location>
</feature>
<evidence type="ECO:0000313" key="3">
    <source>
        <dbReference type="Proteomes" id="UP000178774"/>
    </source>
</evidence>
<accession>A0A1G2HW40</accession>
<reference evidence="2 3" key="1">
    <citation type="journal article" date="2016" name="Nat. Commun.">
        <title>Thousands of microbial genomes shed light on interconnected biogeochemical processes in an aquifer system.</title>
        <authorList>
            <person name="Anantharaman K."/>
            <person name="Brown C.T."/>
            <person name="Hug L.A."/>
            <person name="Sharon I."/>
            <person name="Castelle C.J."/>
            <person name="Probst A.J."/>
            <person name="Thomas B.C."/>
            <person name="Singh A."/>
            <person name="Wilkins M.J."/>
            <person name="Karaoz U."/>
            <person name="Brodie E.L."/>
            <person name="Williams K.H."/>
            <person name="Hubbard S.S."/>
            <person name="Banfield J.F."/>
        </authorList>
    </citation>
    <scope>NUCLEOTIDE SEQUENCE [LARGE SCALE GENOMIC DNA]</scope>
</reference>
<name>A0A1G2HW40_9BACT</name>
<dbReference type="Proteomes" id="UP000178774">
    <property type="component" value="Unassembled WGS sequence"/>
</dbReference>
<keyword evidence="1" id="KW-0812">Transmembrane</keyword>
<gene>
    <name evidence="2" type="ORF">A2822_00615</name>
</gene>
<evidence type="ECO:0000256" key="1">
    <source>
        <dbReference type="SAM" id="Phobius"/>
    </source>
</evidence>
<comment type="caution">
    <text evidence="2">The sequence shown here is derived from an EMBL/GenBank/DDBJ whole genome shotgun (WGS) entry which is preliminary data.</text>
</comment>
<keyword evidence="1" id="KW-1133">Transmembrane helix</keyword>
<sequence length="414" mass="42802">MKHIINNQQGFVVSVITFFVLIIMLAVAVSMSALVAQRQGVSTNAVKATQSYYAAESGIEDALLRLNNDPSISTLSYALPVGGAIADVTIPAAVGGSRAISSKGDVDGRIRTVETVYSLDAAAASFFYGAQVGEGGLDMSNGSRIKGNVFSNGNITGTGTIDNEVIVAGNGHSIEDVYVGGSVQSYSCLASASVANLTYVTGGVHTCTVRGSTSLQSDEIPTQPMPISQSQINDWKTEAAAGQVITGNYSIGNNATVSLGHVKITGNLSFGNGAVLNITGVIYVQGNIIFGNSNTIRLDSSYGSLSGVFVLDGTMDTGNNTVLTGSGQEGSYLLVLSTNVSDTAIEVSNNADGAVFYTTVGGIKVNNNVSVSELVGYKVKLNNNAVLDYNSGLANTFFSSGPSGGWKVESWQEK</sequence>
<evidence type="ECO:0008006" key="4">
    <source>
        <dbReference type="Google" id="ProtNLM"/>
    </source>
</evidence>
<proteinExistence type="predicted"/>
<keyword evidence="1" id="KW-0472">Membrane</keyword>
<dbReference type="EMBL" id="MHOP01000002">
    <property type="protein sequence ID" value="OGZ66685.1"/>
    <property type="molecule type" value="Genomic_DNA"/>
</dbReference>